<organism evidence="1">
    <name type="scientific">Clastoptera arizonana</name>
    <name type="common">Arizona spittle bug</name>
    <dbReference type="NCBI Taxonomy" id="38151"/>
    <lineage>
        <taxon>Eukaryota</taxon>
        <taxon>Metazoa</taxon>
        <taxon>Ecdysozoa</taxon>
        <taxon>Arthropoda</taxon>
        <taxon>Hexapoda</taxon>
        <taxon>Insecta</taxon>
        <taxon>Pterygota</taxon>
        <taxon>Neoptera</taxon>
        <taxon>Paraneoptera</taxon>
        <taxon>Hemiptera</taxon>
        <taxon>Auchenorrhyncha</taxon>
        <taxon>Cercopoidea</taxon>
        <taxon>Clastopteridae</taxon>
        <taxon>Clastoptera</taxon>
    </lineage>
</organism>
<evidence type="ECO:0008006" key="2">
    <source>
        <dbReference type="Google" id="ProtNLM"/>
    </source>
</evidence>
<dbReference type="EMBL" id="GEDC01021759">
    <property type="protein sequence ID" value="JAS15539.1"/>
    <property type="molecule type" value="Transcribed_RNA"/>
</dbReference>
<name>A0A1B6CPY0_9HEMI</name>
<gene>
    <name evidence="1" type="ORF">g.1372</name>
</gene>
<evidence type="ECO:0000313" key="1">
    <source>
        <dbReference type="EMBL" id="JAS15539.1"/>
    </source>
</evidence>
<protein>
    <recommendedName>
        <fullName evidence="2">NadR/Ttd14 AAA domain-containing protein</fullName>
    </recommendedName>
</protein>
<reference evidence="1" key="1">
    <citation type="submission" date="2015-12" db="EMBL/GenBank/DDBJ databases">
        <title>De novo transcriptome assembly of four potential Pierce s Disease insect vectors from Arizona vineyards.</title>
        <authorList>
            <person name="Tassone E.E."/>
        </authorList>
    </citation>
    <scope>NUCLEOTIDE SEQUENCE</scope>
</reference>
<dbReference type="AlphaFoldDB" id="A0A1B6CPY0"/>
<proteinExistence type="predicted"/>
<accession>A0A1B6CPY0</accession>
<sequence>MFKDRESVINFFRLQRFTSPNEIEELFAVYEECLRGPDVFPPITVKTPFIVIEGVSMSQRIAVTSHLVPMLNSEYYENPPTCMRRCTLNGERDSMVRQAFNLLGLYVAEFQTKKFLANGYTVVMNGYWTEQASNYIRRMGNEINPILPRGHVVYKSPPDLMMPDVVVYLDTRHQPNRTGEHGGLKREIYERFEYSPIIMVTPSEDLVKTSKKIKKIILKVLNKKYSFSQLEI</sequence>